<evidence type="ECO:0000256" key="1">
    <source>
        <dbReference type="SAM" id="MobiDB-lite"/>
    </source>
</evidence>
<feature type="compositionally biased region" description="Polar residues" evidence="1">
    <location>
        <begin position="69"/>
        <end position="115"/>
    </location>
</feature>
<feature type="region of interest" description="Disordered" evidence="1">
    <location>
        <begin position="164"/>
        <end position="208"/>
    </location>
</feature>
<dbReference type="Proteomes" id="UP000499080">
    <property type="component" value="Unassembled WGS sequence"/>
</dbReference>
<dbReference type="EMBL" id="BGPR01044938">
    <property type="protein sequence ID" value="GBO21798.1"/>
    <property type="molecule type" value="Genomic_DNA"/>
</dbReference>
<feature type="compositionally biased region" description="Basic residues" evidence="1">
    <location>
        <begin position="187"/>
        <end position="198"/>
    </location>
</feature>
<dbReference type="AlphaFoldDB" id="A0A4Y2VB41"/>
<reference evidence="2 3" key="1">
    <citation type="journal article" date="2019" name="Sci. Rep.">
        <title>Orb-weaving spider Araneus ventricosus genome elucidates the spidroin gene catalogue.</title>
        <authorList>
            <person name="Kono N."/>
            <person name="Nakamura H."/>
            <person name="Ohtoshi R."/>
            <person name="Moran D.A.P."/>
            <person name="Shinohara A."/>
            <person name="Yoshida Y."/>
            <person name="Fujiwara M."/>
            <person name="Mori M."/>
            <person name="Tomita M."/>
            <person name="Arakawa K."/>
        </authorList>
    </citation>
    <scope>NUCLEOTIDE SEQUENCE [LARGE SCALE GENOMIC DNA]</scope>
</reference>
<keyword evidence="3" id="KW-1185">Reference proteome</keyword>
<proteinExistence type="predicted"/>
<feature type="compositionally biased region" description="Basic and acidic residues" evidence="1">
    <location>
        <begin position="14"/>
        <end position="25"/>
    </location>
</feature>
<sequence length="214" mass="23883">MDVNIFPEPESDTDSDKVERERGEGESAACHQTSPISGRITRSPSRIQGRVSRSPSPIQRRSPSPIQGRSLSPIQGRSLSPIQGRSPSPIQGRSLSQGRSPSSTNSFQISRSTSPMRKPYKKRFGIVPRGKRGVFKAEPETEEINNPNIPIQRVKPTVSLSEHLNETSLSSDSEDTDPSWFPEIRRGSPRGRRGVTRGRPREQEKEIQMMKCIL</sequence>
<name>A0A4Y2VB41_ARAVE</name>
<evidence type="ECO:0000313" key="2">
    <source>
        <dbReference type="EMBL" id="GBO21798.1"/>
    </source>
</evidence>
<feature type="compositionally biased region" description="Polar residues" evidence="1">
    <location>
        <begin position="30"/>
        <end position="46"/>
    </location>
</feature>
<organism evidence="2 3">
    <name type="scientific">Araneus ventricosus</name>
    <name type="common">Orbweaver spider</name>
    <name type="synonym">Epeira ventricosa</name>
    <dbReference type="NCBI Taxonomy" id="182803"/>
    <lineage>
        <taxon>Eukaryota</taxon>
        <taxon>Metazoa</taxon>
        <taxon>Ecdysozoa</taxon>
        <taxon>Arthropoda</taxon>
        <taxon>Chelicerata</taxon>
        <taxon>Arachnida</taxon>
        <taxon>Araneae</taxon>
        <taxon>Araneomorphae</taxon>
        <taxon>Entelegynae</taxon>
        <taxon>Araneoidea</taxon>
        <taxon>Araneidae</taxon>
        <taxon>Araneus</taxon>
    </lineage>
</organism>
<comment type="caution">
    <text evidence="2">The sequence shown here is derived from an EMBL/GenBank/DDBJ whole genome shotgun (WGS) entry which is preliminary data.</text>
</comment>
<accession>A0A4Y2VB41</accession>
<protein>
    <submittedName>
        <fullName evidence="2">Uncharacterized protein</fullName>
    </submittedName>
</protein>
<feature type="region of interest" description="Disordered" evidence="1">
    <location>
        <begin position="1"/>
        <end position="123"/>
    </location>
</feature>
<feature type="compositionally biased region" description="Low complexity" evidence="1">
    <location>
        <begin position="52"/>
        <end position="67"/>
    </location>
</feature>
<evidence type="ECO:0000313" key="3">
    <source>
        <dbReference type="Proteomes" id="UP000499080"/>
    </source>
</evidence>
<feature type="compositionally biased region" description="Basic and acidic residues" evidence="1">
    <location>
        <begin position="199"/>
        <end position="208"/>
    </location>
</feature>
<gene>
    <name evidence="2" type="ORF">AVEN_79368_1</name>
</gene>